<feature type="non-terminal residue" evidence="1">
    <location>
        <position position="69"/>
    </location>
</feature>
<protein>
    <submittedName>
        <fullName evidence="1">Uncharacterized protein</fullName>
    </submittedName>
</protein>
<sequence>MKGFLVLAILFLCVAIGVGGVYAYTALDPPSQRIHLYYHEGYFSLSHIQPQTEEGLSYNELLVFLEVDK</sequence>
<reference evidence="1" key="1">
    <citation type="journal article" date="2014" name="Front. Microbiol.">
        <title>High frequency of phylogenetically diverse reductive dehalogenase-homologous genes in deep subseafloor sedimentary metagenomes.</title>
        <authorList>
            <person name="Kawai M."/>
            <person name="Futagami T."/>
            <person name="Toyoda A."/>
            <person name="Takaki Y."/>
            <person name="Nishi S."/>
            <person name="Hori S."/>
            <person name="Arai W."/>
            <person name="Tsubouchi T."/>
            <person name="Morono Y."/>
            <person name="Uchiyama I."/>
            <person name="Ito T."/>
            <person name="Fujiyama A."/>
            <person name="Inagaki F."/>
            <person name="Takami H."/>
        </authorList>
    </citation>
    <scope>NUCLEOTIDE SEQUENCE</scope>
    <source>
        <strain evidence="1">Expedition CK06-06</strain>
    </source>
</reference>
<accession>X0YZH9</accession>
<evidence type="ECO:0000313" key="1">
    <source>
        <dbReference type="EMBL" id="GAG53658.1"/>
    </source>
</evidence>
<organism evidence="1">
    <name type="scientific">marine sediment metagenome</name>
    <dbReference type="NCBI Taxonomy" id="412755"/>
    <lineage>
        <taxon>unclassified sequences</taxon>
        <taxon>metagenomes</taxon>
        <taxon>ecological metagenomes</taxon>
    </lineage>
</organism>
<dbReference type="EMBL" id="BART01008325">
    <property type="protein sequence ID" value="GAG53658.1"/>
    <property type="molecule type" value="Genomic_DNA"/>
</dbReference>
<dbReference type="AlphaFoldDB" id="X0YZH9"/>
<proteinExistence type="predicted"/>
<comment type="caution">
    <text evidence="1">The sequence shown here is derived from an EMBL/GenBank/DDBJ whole genome shotgun (WGS) entry which is preliminary data.</text>
</comment>
<name>X0YZH9_9ZZZZ</name>
<gene>
    <name evidence="1" type="ORF">S01H4_18757</name>
</gene>